<proteinExistence type="predicted"/>
<reference evidence="3 4" key="1">
    <citation type="submission" date="2018-07" db="EMBL/GenBank/DDBJ databases">
        <title>The complete nuclear genome of the prasinophyte Chloropicon primus (CCMP1205).</title>
        <authorList>
            <person name="Pombert J.-F."/>
            <person name="Otis C."/>
            <person name="Turmel M."/>
            <person name="Lemieux C."/>
        </authorList>
    </citation>
    <scope>NUCLEOTIDE SEQUENCE [LARGE SCALE GENOMIC DNA]</scope>
    <source>
        <strain evidence="3 4">CCMP1205</strain>
    </source>
</reference>
<name>A0A5B8MQD9_9CHLO</name>
<feature type="chain" id="PRO_5036366822" evidence="1">
    <location>
        <begin position="30"/>
        <end position="140"/>
    </location>
</feature>
<reference evidence="2" key="2">
    <citation type="submission" date="2021-01" db="EMBL/GenBank/DDBJ databases">
        <authorList>
            <person name="Corre E."/>
            <person name="Pelletier E."/>
            <person name="Niang G."/>
            <person name="Scheremetjew M."/>
            <person name="Finn R."/>
            <person name="Kale V."/>
            <person name="Holt S."/>
            <person name="Cochrane G."/>
            <person name="Meng A."/>
            <person name="Brown T."/>
            <person name="Cohen L."/>
        </authorList>
    </citation>
    <scope>NUCLEOTIDE SEQUENCE</scope>
    <source>
        <strain evidence="2">CCMP1205</strain>
    </source>
</reference>
<dbReference type="Proteomes" id="UP000316726">
    <property type="component" value="Chromosome 8"/>
</dbReference>
<evidence type="ECO:0000313" key="2">
    <source>
        <dbReference type="EMBL" id="CAD9715471.1"/>
    </source>
</evidence>
<organism evidence="3 4">
    <name type="scientific">Chloropicon primus</name>
    <dbReference type="NCBI Taxonomy" id="1764295"/>
    <lineage>
        <taxon>Eukaryota</taxon>
        <taxon>Viridiplantae</taxon>
        <taxon>Chlorophyta</taxon>
        <taxon>Chloropicophyceae</taxon>
        <taxon>Chloropicales</taxon>
        <taxon>Chloropicaceae</taxon>
        <taxon>Chloropicon</taxon>
    </lineage>
</organism>
<dbReference type="EMBL" id="HBHL01006769">
    <property type="protein sequence ID" value="CAD9715471.1"/>
    <property type="molecule type" value="Transcribed_RNA"/>
</dbReference>
<dbReference type="EMBL" id="CP031041">
    <property type="protein sequence ID" value="QDZ22617.1"/>
    <property type="molecule type" value="Genomic_DNA"/>
</dbReference>
<evidence type="ECO:0000313" key="4">
    <source>
        <dbReference type="Proteomes" id="UP000316726"/>
    </source>
</evidence>
<protein>
    <submittedName>
        <fullName evidence="3">Uncharacterized protein</fullName>
    </submittedName>
</protein>
<feature type="signal peptide" evidence="1">
    <location>
        <begin position="1"/>
        <end position="29"/>
    </location>
</feature>
<dbReference type="AlphaFoldDB" id="A0A5B8MQD9"/>
<sequence>MTATNNNVQRRGKALAVAVLACLVGTAQCGRTLQDYVRAVDGPAAVPFTSWPATPPLTLAQLWALEADEFVDDLPDSFTQQFEDAFLDDEDGLIFGDDGLINPELGPIDLSDFSSTILGALTGLGGQITDAFNFFGVGGK</sequence>
<evidence type="ECO:0000313" key="3">
    <source>
        <dbReference type="EMBL" id="QDZ22617.1"/>
    </source>
</evidence>
<evidence type="ECO:0000256" key="1">
    <source>
        <dbReference type="SAM" id="SignalP"/>
    </source>
</evidence>
<gene>
    <name evidence="3" type="ORF">A3770_08p51350</name>
    <name evidence="2" type="ORF">CPRI1469_LOCUS4326</name>
</gene>
<keyword evidence="1" id="KW-0732">Signal</keyword>
<keyword evidence="4" id="KW-1185">Reference proteome</keyword>
<accession>A0A5B8MQD9</accession>